<feature type="domain" description="SPOR" evidence="3">
    <location>
        <begin position="436"/>
        <end position="513"/>
    </location>
</feature>
<feature type="chain" id="PRO_5030847715" evidence="2">
    <location>
        <begin position="25"/>
        <end position="524"/>
    </location>
</feature>
<evidence type="ECO:0000256" key="1">
    <source>
        <dbReference type="SAM" id="MobiDB-lite"/>
    </source>
</evidence>
<dbReference type="EMBL" id="CP047895">
    <property type="protein sequence ID" value="QHL89588.1"/>
    <property type="molecule type" value="Genomic_DNA"/>
</dbReference>
<dbReference type="AlphaFoldDB" id="A0A7Z2NTL2"/>
<feature type="region of interest" description="Disordered" evidence="1">
    <location>
        <begin position="366"/>
        <end position="455"/>
    </location>
</feature>
<sequence length="524" mass="54070">MIRSSLLGSGLAALALALAAPAHAQPAAGAAERLSQHLRDLARDPTSLPALIGAGEAALGVGDSNAALGFFARADEQAPRNGRVKAGLARALLMNDNPRDALRMFEAATALGVPEADIAGDRGLAFDLRGDQRRAQRDYAIALQRGGNDEVTRRYALSLAISGDRAGALKLLDPLLYKRDQAAWRARAFVLALTGDLPAANQIVGQVMPERMAALMTPFMARLATLKPAEKAAAVHLGEMPADGVRMAGAEADAQVAAMAPMSQAARLAPVIQSTPAPDAAPKPAPAAVEPRGARRRGRAAPPAAAPAPAPAPPPPPPPPAMLAGDALDPVLAGSGAAGAGRGPAALPAARRGDLDAIMADIRAAARADRESPLGTSVRRAAPVAAAPETEAPAPRVAEARKPDSAKPDPKKPDPKKPDPKKPDPKKAEARKKPEPKVPPRIWVQVAGGANRADMPKEWKRLTGQAPAALKGRQASLAPGRLLVGPFKSDGEAQDFVRTLRKSGVGAFQWDSPAGADVRKLGAK</sequence>
<feature type="compositionally biased region" description="Low complexity" evidence="1">
    <location>
        <begin position="378"/>
        <end position="397"/>
    </location>
</feature>
<evidence type="ECO:0000259" key="3">
    <source>
        <dbReference type="PROSITE" id="PS51724"/>
    </source>
</evidence>
<dbReference type="SUPFAM" id="SSF48452">
    <property type="entry name" value="TPR-like"/>
    <property type="match status" value="1"/>
</dbReference>
<feature type="compositionally biased region" description="Basic and acidic residues" evidence="1">
    <location>
        <begin position="398"/>
        <end position="438"/>
    </location>
</feature>
<keyword evidence="5" id="KW-1185">Reference proteome</keyword>
<feature type="signal peptide" evidence="2">
    <location>
        <begin position="1"/>
        <end position="24"/>
    </location>
</feature>
<dbReference type="KEGG" id="schy:GVO57_00525"/>
<dbReference type="Pfam" id="PF14559">
    <property type="entry name" value="TPR_19"/>
    <property type="match status" value="1"/>
</dbReference>
<protein>
    <submittedName>
        <fullName evidence="4">Tetratricopeptide repeat protein</fullName>
    </submittedName>
</protein>
<dbReference type="GO" id="GO:0042834">
    <property type="term" value="F:peptidoglycan binding"/>
    <property type="evidence" value="ECO:0007669"/>
    <property type="project" value="InterPro"/>
</dbReference>
<dbReference type="RefSeq" id="WP_160590970.1">
    <property type="nucleotide sequence ID" value="NZ_CP047895.1"/>
</dbReference>
<dbReference type="Proteomes" id="UP000464468">
    <property type="component" value="Chromosome"/>
</dbReference>
<feature type="compositionally biased region" description="Pro residues" evidence="1">
    <location>
        <begin position="304"/>
        <end position="321"/>
    </location>
</feature>
<proteinExistence type="predicted"/>
<dbReference type="Gene3D" id="1.25.40.10">
    <property type="entry name" value="Tetratricopeptide repeat domain"/>
    <property type="match status" value="1"/>
</dbReference>
<name>A0A7Z2NTL2_9SPHN</name>
<dbReference type="PROSITE" id="PS51724">
    <property type="entry name" value="SPOR"/>
    <property type="match status" value="1"/>
</dbReference>
<reference evidence="4 5" key="1">
    <citation type="submission" date="2020-01" db="EMBL/GenBank/DDBJ databases">
        <title>Sphingomonas sp. C33 whole genome sequece.</title>
        <authorList>
            <person name="Park C."/>
        </authorList>
    </citation>
    <scope>NUCLEOTIDE SEQUENCE [LARGE SCALE GENOMIC DNA]</scope>
    <source>
        <strain evidence="4 5">C33</strain>
    </source>
</reference>
<feature type="region of interest" description="Disordered" evidence="1">
    <location>
        <begin position="274"/>
        <end position="327"/>
    </location>
</feature>
<keyword evidence="2" id="KW-0732">Signal</keyword>
<dbReference type="InterPro" id="IPR011990">
    <property type="entry name" value="TPR-like_helical_dom_sf"/>
</dbReference>
<evidence type="ECO:0000313" key="5">
    <source>
        <dbReference type="Proteomes" id="UP000464468"/>
    </source>
</evidence>
<dbReference type="Pfam" id="PF05036">
    <property type="entry name" value="SPOR"/>
    <property type="match status" value="1"/>
</dbReference>
<evidence type="ECO:0000256" key="2">
    <source>
        <dbReference type="SAM" id="SignalP"/>
    </source>
</evidence>
<organism evidence="4 5">
    <name type="scientific">Sphingomonas changnyeongensis</name>
    <dbReference type="NCBI Taxonomy" id="2698679"/>
    <lineage>
        <taxon>Bacteria</taxon>
        <taxon>Pseudomonadati</taxon>
        <taxon>Pseudomonadota</taxon>
        <taxon>Alphaproteobacteria</taxon>
        <taxon>Sphingomonadales</taxon>
        <taxon>Sphingomonadaceae</taxon>
        <taxon>Sphingomonas</taxon>
    </lineage>
</organism>
<accession>A0A7Z2NTL2</accession>
<gene>
    <name evidence="4" type="ORF">GVO57_00525</name>
</gene>
<dbReference type="InterPro" id="IPR007730">
    <property type="entry name" value="SPOR-like_dom"/>
</dbReference>
<evidence type="ECO:0000313" key="4">
    <source>
        <dbReference type="EMBL" id="QHL89588.1"/>
    </source>
</evidence>